<accession>A0A917V260</accession>
<comment type="caution">
    <text evidence="5">The sequence shown here is derived from an EMBL/GenBank/DDBJ whole genome shotgun (WGS) entry which is preliminary data.</text>
</comment>
<dbReference type="GO" id="GO:0000976">
    <property type="term" value="F:transcription cis-regulatory region binding"/>
    <property type="evidence" value="ECO:0007669"/>
    <property type="project" value="TreeGrafter"/>
</dbReference>
<dbReference type="Gene3D" id="3.40.50.2300">
    <property type="match status" value="2"/>
</dbReference>
<dbReference type="AlphaFoldDB" id="A0A917V260"/>
<dbReference type="Pfam" id="PF00356">
    <property type="entry name" value="LacI"/>
    <property type="match status" value="1"/>
</dbReference>
<dbReference type="PROSITE" id="PS00356">
    <property type="entry name" value="HTH_LACI_1"/>
    <property type="match status" value="1"/>
</dbReference>
<proteinExistence type="predicted"/>
<gene>
    <name evidence="5" type="ORF">GCM10011322_03760</name>
</gene>
<dbReference type="PANTHER" id="PTHR30146">
    <property type="entry name" value="LACI-RELATED TRANSCRIPTIONAL REPRESSOR"/>
    <property type="match status" value="1"/>
</dbReference>
<dbReference type="InterPro" id="IPR000843">
    <property type="entry name" value="HTH_LacI"/>
</dbReference>
<keyword evidence="1" id="KW-0805">Transcription regulation</keyword>
<dbReference type="SUPFAM" id="SSF47413">
    <property type="entry name" value="lambda repressor-like DNA-binding domains"/>
    <property type="match status" value="1"/>
</dbReference>
<organism evidence="5 6">
    <name type="scientific">Salinarimonas ramus</name>
    <dbReference type="NCBI Taxonomy" id="690164"/>
    <lineage>
        <taxon>Bacteria</taxon>
        <taxon>Pseudomonadati</taxon>
        <taxon>Pseudomonadota</taxon>
        <taxon>Alphaproteobacteria</taxon>
        <taxon>Hyphomicrobiales</taxon>
        <taxon>Salinarimonadaceae</taxon>
        <taxon>Salinarimonas</taxon>
    </lineage>
</organism>
<dbReference type="Proteomes" id="UP000600449">
    <property type="component" value="Unassembled WGS sequence"/>
</dbReference>
<evidence type="ECO:0000256" key="3">
    <source>
        <dbReference type="ARBA" id="ARBA00023163"/>
    </source>
</evidence>
<keyword evidence="3" id="KW-0804">Transcription</keyword>
<evidence type="ECO:0000259" key="4">
    <source>
        <dbReference type="PROSITE" id="PS50932"/>
    </source>
</evidence>
<reference evidence="5 6" key="1">
    <citation type="journal article" date="2014" name="Int. J. Syst. Evol. Microbiol.">
        <title>Complete genome sequence of Corynebacterium casei LMG S-19264T (=DSM 44701T), isolated from a smear-ripened cheese.</title>
        <authorList>
            <consortium name="US DOE Joint Genome Institute (JGI-PGF)"/>
            <person name="Walter F."/>
            <person name="Albersmeier A."/>
            <person name="Kalinowski J."/>
            <person name="Ruckert C."/>
        </authorList>
    </citation>
    <scope>NUCLEOTIDE SEQUENCE [LARGE SCALE GENOMIC DNA]</scope>
    <source>
        <strain evidence="5 6">CGMCC 1.9161</strain>
    </source>
</reference>
<dbReference type="CDD" id="cd01392">
    <property type="entry name" value="HTH_LacI"/>
    <property type="match status" value="1"/>
</dbReference>
<dbReference type="PROSITE" id="PS50932">
    <property type="entry name" value="HTH_LACI_2"/>
    <property type="match status" value="1"/>
</dbReference>
<evidence type="ECO:0000313" key="6">
    <source>
        <dbReference type="Proteomes" id="UP000600449"/>
    </source>
</evidence>
<keyword evidence="6" id="KW-1185">Reference proteome</keyword>
<dbReference type="GO" id="GO:0003700">
    <property type="term" value="F:DNA-binding transcription factor activity"/>
    <property type="evidence" value="ECO:0007669"/>
    <property type="project" value="TreeGrafter"/>
</dbReference>
<evidence type="ECO:0000256" key="2">
    <source>
        <dbReference type="ARBA" id="ARBA00023125"/>
    </source>
</evidence>
<dbReference type="SUPFAM" id="SSF53822">
    <property type="entry name" value="Periplasmic binding protein-like I"/>
    <property type="match status" value="1"/>
</dbReference>
<protein>
    <submittedName>
        <fullName evidence="5">LacI family transcriptional regulator</fullName>
    </submittedName>
</protein>
<dbReference type="PRINTS" id="PR00036">
    <property type="entry name" value="HTHLACI"/>
</dbReference>
<feature type="domain" description="HTH lacI-type" evidence="4">
    <location>
        <begin position="4"/>
        <end position="58"/>
    </location>
</feature>
<keyword evidence="2" id="KW-0238">DNA-binding</keyword>
<dbReference type="SMART" id="SM00354">
    <property type="entry name" value="HTH_LACI"/>
    <property type="match status" value="1"/>
</dbReference>
<dbReference type="InterPro" id="IPR010982">
    <property type="entry name" value="Lambda_DNA-bd_dom_sf"/>
</dbReference>
<evidence type="ECO:0000313" key="5">
    <source>
        <dbReference type="EMBL" id="GGK20359.1"/>
    </source>
</evidence>
<dbReference type="PANTHER" id="PTHR30146:SF152">
    <property type="entry name" value="TRANSCRIPTIONAL REGULATORY PROTEIN"/>
    <property type="match status" value="1"/>
</dbReference>
<dbReference type="Pfam" id="PF13407">
    <property type="entry name" value="Peripla_BP_4"/>
    <property type="match status" value="1"/>
</dbReference>
<name>A0A917V260_9HYPH</name>
<dbReference type="Gene3D" id="1.10.260.40">
    <property type="entry name" value="lambda repressor-like DNA-binding domains"/>
    <property type="match status" value="1"/>
</dbReference>
<sequence>MSRPTVNDIAREAGVSLATVDRVMNARPGVREKTARRVNEAIERLGYVRDVAAANLARRRAYRLAFVLPDSRTAFMTALRTAIEHAAAVAAHDRTRAEILTVPAFDSTAYARLLDGLPQEGFDGVALMAPETPQVRDAIRRLGEAGLAVVAFVSDQPQAARDRFVGIDNIAAGRTAGMLLGRFVRRADAIVLVVAGSMMSRDHMERRLGFDRVVLERFPGFRVLPSLEGRDDSESLARLLSAALDAQPRIDAVYSLGAGQRGLIETLRRRDPQRRLTVVAHELTPATRGALEDGTIDAVITQDVGHMARSALRVLRAKIDAMPIDPGQEQIRIEILLRENLPPPG</sequence>
<dbReference type="EMBL" id="BMMF01000001">
    <property type="protein sequence ID" value="GGK20359.1"/>
    <property type="molecule type" value="Genomic_DNA"/>
</dbReference>
<evidence type="ECO:0000256" key="1">
    <source>
        <dbReference type="ARBA" id="ARBA00023015"/>
    </source>
</evidence>
<dbReference type="InterPro" id="IPR025997">
    <property type="entry name" value="SBP_2_dom"/>
</dbReference>
<dbReference type="InterPro" id="IPR028082">
    <property type="entry name" value="Peripla_BP_I"/>
</dbReference>
<dbReference type="CDD" id="cd06307">
    <property type="entry name" value="PBP1_sugar_binding"/>
    <property type="match status" value="1"/>
</dbReference>